<name>A0AC35G0H8_9BILA</name>
<sequence>MIHLSVSASYRLVILKALFRFFFLIANFDFWVLMMKEKLLIQLFIFLCSYAIIAAEQPTVKLPEYTVLGFEHFSKNAFKANIFLGLPYAKAPVGDLRFEKPQSLSHIPEKIVNATVFSPACHQIENMAHMGIESSEDCLYLNIIAPSDASDELYPVLVFIHGGGFSYGFTKIYGYETYVNNIVSQKVIMVTLQYRLAHFGFLATEDFEVAGNFANFDQIMALKFLQQNIKAFGGDPKRITVCGHSAGSLSVHTLSISPKAKNLFSKQIQMAASNNAEWAISNTVFKHSELISKAVGCGQSDTKERKACLKTVRYDEFWKVRKDLNLLRFSNDYNFLYWTSVYDNDLFEGKKLEELLPQMPVNNILYGIDAGEGLLFSLNTGHPVTAVFALTRGFTPENRGTASAETVKSYLHQLLTYEGFTPDIKDSIINEIFEFYQIGDNYMATNPLHYFEKYTEMLTDTLMSIPAGKEIIGKLQHGFKKQYMYIFNYTRPEDRQMMGPYNPPHGYEHLYLSGLHAYTLDFDGILSEEEKILQNHLCELFVTFVKTGKPSAAGISVPSITNNDYPYMEFNPNVSVKRGFFEPRIQFWETLMKKYGYDFILGEPIKKTNDKNEL</sequence>
<proteinExistence type="predicted"/>
<accession>A0AC35G0H8</accession>
<organism evidence="1 2">
    <name type="scientific">Panagrolaimus sp. PS1159</name>
    <dbReference type="NCBI Taxonomy" id="55785"/>
    <lineage>
        <taxon>Eukaryota</taxon>
        <taxon>Metazoa</taxon>
        <taxon>Ecdysozoa</taxon>
        <taxon>Nematoda</taxon>
        <taxon>Chromadorea</taxon>
        <taxon>Rhabditida</taxon>
        <taxon>Tylenchina</taxon>
        <taxon>Panagrolaimomorpha</taxon>
        <taxon>Panagrolaimoidea</taxon>
        <taxon>Panagrolaimidae</taxon>
        <taxon>Panagrolaimus</taxon>
    </lineage>
</organism>
<evidence type="ECO:0000313" key="2">
    <source>
        <dbReference type="WBParaSite" id="PS1159_v2.g22302.t1"/>
    </source>
</evidence>
<reference evidence="2" key="1">
    <citation type="submission" date="2022-11" db="UniProtKB">
        <authorList>
            <consortium name="WormBaseParasite"/>
        </authorList>
    </citation>
    <scope>IDENTIFICATION</scope>
</reference>
<protein>
    <submittedName>
        <fullName evidence="2">Carboxylic ester hydrolase</fullName>
    </submittedName>
</protein>
<dbReference type="Proteomes" id="UP000887580">
    <property type="component" value="Unplaced"/>
</dbReference>
<dbReference type="WBParaSite" id="PS1159_v2.g22302.t1">
    <property type="protein sequence ID" value="PS1159_v2.g22302.t1"/>
    <property type="gene ID" value="PS1159_v2.g22302"/>
</dbReference>
<evidence type="ECO:0000313" key="1">
    <source>
        <dbReference type="Proteomes" id="UP000887580"/>
    </source>
</evidence>